<sequence length="146" mass="15526">MDTAMEDIVHTYFEDLAVGRSATLGKTITEADILMFAGVSGDTNPAHMDEEYAAGTLFKGRIAHGMLTGALISALFGTKFPGPGCIYVSQALRFKAPVRIGDTVRVKAEITDLIADKKFAVFRTTATVNGKLVTDGEATLLVPSRG</sequence>
<evidence type="ECO:0000313" key="3">
    <source>
        <dbReference type="EMBL" id="MBB4266150.1"/>
    </source>
</evidence>
<reference evidence="3 4" key="1">
    <citation type="submission" date="2020-08" db="EMBL/GenBank/DDBJ databases">
        <title>Genome sequencing of Purple Non-Sulfur Bacteria from various extreme environments.</title>
        <authorList>
            <person name="Mayer M."/>
        </authorList>
    </citation>
    <scope>NUCLEOTIDE SEQUENCE [LARGE SCALE GENOMIC DNA]</scope>
    <source>
        <strain evidence="3 4">JA131</strain>
    </source>
</reference>
<dbReference type="Pfam" id="PF01575">
    <property type="entry name" value="MaoC_dehydratas"/>
    <property type="match status" value="1"/>
</dbReference>
<dbReference type="InterPro" id="IPR050965">
    <property type="entry name" value="UPF0336/Enoyl-CoA_hydratase"/>
</dbReference>
<dbReference type="EC" id="4.2.1.55" evidence="3"/>
<proteinExistence type="predicted"/>
<keyword evidence="4" id="KW-1185">Reference proteome</keyword>
<comment type="caution">
    <text evidence="3">The sequence shown here is derived from an EMBL/GenBank/DDBJ whole genome shotgun (WGS) entry which is preliminary data.</text>
</comment>
<dbReference type="InterPro" id="IPR029069">
    <property type="entry name" value="HotDog_dom_sf"/>
</dbReference>
<evidence type="ECO:0000256" key="1">
    <source>
        <dbReference type="ARBA" id="ARBA00023239"/>
    </source>
</evidence>
<protein>
    <submittedName>
        <fullName evidence="3">3-hydroxybutyryl-CoA dehydratase</fullName>
        <ecNumber evidence="3">4.2.1.55</ecNumber>
    </submittedName>
</protein>
<evidence type="ECO:0000259" key="2">
    <source>
        <dbReference type="Pfam" id="PF01575"/>
    </source>
</evidence>
<dbReference type="CDD" id="cd03449">
    <property type="entry name" value="R_hydratase"/>
    <property type="match status" value="1"/>
</dbReference>
<dbReference type="GO" id="GO:0006633">
    <property type="term" value="P:fatty acid biosynthetic process"/>
    <property type="evidence" value="ECO:0007669"/>
    <property type="project" value="TreeGrafter"/>
</dbReference>
<dbReference type="SUPFAM" id="SSF54637">
    <property type="entry name" value="Thioesterase/thiol ester dehydrase-isomerase"/>
    <property type="match status" value="1"/>
</dbReference>
<dbReference type="PANTHER" id="PTHR43437">
    <property type="entry name" value="HYDROXYACYL-THIOESTER DEHYDRATASE TYPE 2, MITOCHONDRIAL-RELATED"/>
    <property type="match status" value="1"/>
</dbReference>
<dbReference type="PANTHER" id="PTHR43437:SF3">
    <property type="entry name" value="HYDROXYACYL-THIOESTER DEHYDRATASE TYPE 2, MITOCHONDRIAL"/>
    <property type="match status" value="1"/>
</dbReference>
<dbReference type="GO" id="GO:0019171">
    <property type="term" value="F:(3R)-hydroxyacyl-[acyl-carrier-protein] dehydratase activity"/>
    <property type="evidence" value="ECO:0007669"/>
    <property type="project" value="TreeGrafter"/>
</dbReference>
<organism evidence="3 4">
    <name type="scientific">Roseospira visakhapatnamensis</name>
    <dbReference type="NCBI Taxonomy" id="390880"/>
    <lineage>
        <taxon>Bacteria</taxon>
        <taxon>Pseudomonadati</taxon>
        <taxon>Pseudomonadota</taxon>
        <taxon>Alphaproteobacteria</taxon>
        <taxon>Rhodospirillales</taxon>
        <taxon>Rhodospirillaceae</taxon>
        <taxon>Roseospira</taxon>
    </lineage>
</organism>
<name>A0A7W6W9I1_9PROT</name>
<dbReference type="InterPro" id="IPR002539">
    <property type="entry name" value="MaoC-like_dom"/>
</dbReference>
<dbReference type="EMBL" id="JACIGK010000011">
    <property type="protein sequence ID" value="MBB4266150.1"/>
    <property type="molecule type" value="Genomic_DNA"/>
</dbReference>
<evidence type="ECO:0000313" key="4">
    <source>
        <dbReference type="Proteomes" id="UP000554286"/>
    </source>
</evidence>
<keyword evidence="1 3" id="KW-0456">Lyase</keyword>
<dbReference type="AlphaFoldDB" id="A0A7W6W9I1"/>
<feature type="domain" description="MaoC-like" evidence="2">
    <location>
        <begin position="24"/>
        <end position="121"/>
    </location>
</feature>
<dbReference type="Gene3D" id="3.10.129.10">
    <property type="entry name" value="Hotdog Thioesterase"/>
    <property type="match status" value="1"/>
</dbReference>
<dbReference type="Proteomes" id="UP000554286">
    <property type="component" value="Unassembled WGS sequence"/>
</dbReference>
<accession>A0A7W6W9I1</accession>
<dbReference type="FunFam" id="3.10.129.10:FF:000042">
    <property type="entry name" value="MaoC domain protein dehydratase"/>
    <property type="match status" value="1"/>
</dbReference>
<gene>
    <name evidence="3" type="ORF">GGD89_001779</name>
</gene>